<dbReference type="EMBL" id="VIJZ01000001">
    <property type="protein sequence ID" value="TQS01261.1"/>
    <property type="molecule type" value="Genomic_DNA"/>
</dbReference>
<evidence type="ECO:0000313" key="2">
    <source>
        <dbReference type="Proteomes" id="UP000319219"/>
    </source>
</evidence>
<gene>
    <name evidence="1" type="ORF">FKV70_02660</name>
</gene>
<accession>A0ABY3BCT0</accession>
<sequence length="153" mass="17251">MRVRINEVYKDEKIVIRRIGEEKVYGYWAFFWCELTSGYAYVVPYKQSLDKLTPGCVISVEIYQSSIKGFRRLRPTEKTGIVRTQPKLGDYWIQGMVQQVMHGEAGGIECLEIVAGDATFVLDSEEMNGDVNVKVGDGVAFAIIGLQLFDEGL</sequence>
<organism evidence="1 2">
    <name type="scientific">Paenibacillus ottowii</name>
    <dbReference type="NCBI Taxonomy" id="2315729"/>
    <lineage>
        <taxon>Bacteria</taxon>
        <taxon>Bacillati</taxon>
        <taxon>Bacillota</taxon>
        <taxon>Bacilli</taxon>
        <taxon>Bacillales</taxon>
        <taxon>Paenibacillaceae</taxon>
        <taxon>Paenibacillus</taxon>
    </lineage>
</organism>
<dbReference type="RefSeq" id="WP_064795349.1">
    <property type="nucleotide sequence ID" value="NZ_VIJZ01000001.1"/>
</dbReference>
<reference evidence="1 2" key="1">
    <citation type="submission" date="2019-07" db="EMBL/GenBank/DDBJ databases">
        <title>Paenibacillus ottowii sp. nov. isolated from a fermentation system processing bovine manure.</title>
        <authorList>
            <person name="Velazquez L.F."/>
            <person name="Rajbanshi S."/>
            <person name="Guan S."/>
            <person name="Hinchee M."/>
            <person name="Welsh A."/>
        </authorList>
    </citation>
    <scope>NUCLEOTIDE SEQUENCE [LARGE SCALE GENOMIC DNA]</scope>
    <source>
        <strain evidence="1 2">MS2379</strain>
    </source>
</reference>
<dbReference type="Proteomes" id="UP000319219">
    <property type="component" value="Unassembled WGS sequence"/>
</dbReference>
<name>A0ABY3BCT0_9BACL</name>
<proteinExistence type="predicted"/>
<keyword evidence="2" id="KW-1185">Reference proteome</keyword>
<comment type="caution">
    <text evidence="1">The sequence shown here is derived from an EMBL/GenBank/DDBJ whole genome shotgun (WGS) entry which is preliminary data.</text>
</comment>
<evidence type="ECO:0000313" key="1">
    <source>
        <dbReference type="EMBL" id="TQS01261.1"/>
    </source>
</evidence>
<protein>
    <submittedName>
        <fullName evidence="1">Uncharacterized protein</fullName>
    </submittedName>
</protein>